<sequence>MDCATFICMSSYEDSVSSFVNHDRLEVCLLSQRSDIATPIRAVTERHSLSPASSTRCSISLPYGNACPEGRSIGLTLFRLNDTNDVVPACTPAAFMSACSMLGVEQPAACLLAGAYQRLWLLDVDDACGSSHALDISLSPALPPP</sequence>
<keyword evidence="2" id="KW-1185">Reference proteome</keyword>
<dbReference type="Proteomes" id="UP000253606">
    <property type="component" value="Chromosome"/>
</dbReference>
<name>A0A2Z5G408_9BACT</name>
<evidence type="ECO:0000313" key="1">
    <source>
        <dbReference type="EMBL" id="AXC13872.1"/>
    </source>
</evidence>
<dbReference type="KEGG" id="abas:ACPOL_4600"/>
<gene>
    <name evidence="1" type="ORF">ACPOL_4600</name>
</gene>
<dbReference type="AlphaFoldDB" id="A0A2Z5G408"/>
<protein>
    <submittedName>
        <fullName evidence="1">Uncharacterized protein</fullName>
    </submittedName>
</protein>
<reference evidence="1 2" key="1">
    <citation type="journal article" date="2018" name="Front. Microbiol.">
        <title>Hydrolytic Capabilities as a Key to Environmental Success: Chitinolytic and Cellulolytic Acidobacteria From Acidic Sub-arctic Soils and Boreal Peatlands.</title>
        <authorList>
            <person name="Belova S.E."/>
            <person name="Ravin N.V."/>
            <person name="Pankratov T.A."/>
            <person name="Rakitin A.L."/>
            <person name="Ivanova A.A."/>
            <person name="Beletsky A.V."/>
            <person name="Mardanov A.V."/>
            <person name="Sinninghe Damste J.S."/>
            <person name="Dedysh S.N."/>
        </authorList>
    </citation>
    <scope>NUCLEOTIDE SEQUENCE [LARGE SCALE GENOMIC DNA]</scope>
    <source>
        <strain evidence="1 2">SBC82</strain>
    </source>
</reference>
<dbReference type="EMBL" id="CP030840">
    <property type="protein sequence ID" value="AXC13872.1"/>
    <property type="molecule type" value="Genomic_DNA"/>
</dbReference>
<organism evidence="1 2">
    <name type="scientific">Acidisarcina polymorpha</name>
    <dbReference type="NCBI Taxonomy" id="2211140"/>
    <lineage>
        <taxon>Bacteria</taxon>
        <taxon>Pseudomonadati</taxon>
        <taxon>Acidobacteriota</taxon>
        <taxon>Terriglobia</taxon>
        <taxon>Terriglobales</taxon>
        <taxon>Acidobacteriaceae</taxon>
        <taxon>Acidisarcina</taxon>
    </lineage>
</organism>
<accession>A0A2Z5G408</accession>
<proteinExistence type="predicted"/>
<evidence type="ECO:0000313" key="2">
    <source>
        <dbReference type="Proteomes" id="UP000253606"/>
    </source>
</evidence>